<proteinExistence type="predicted"/>
<organism evidence="1 2">
    <name type="scientific">Funneliformis caledonium</name>
    <dbReference type="NCBI Taxonomy" id="1117310"/>
    <lineage>
        <taxon>Eukaryota</taxon>
        <taxon>Fungi</taxon>
        <taxon>Fungi incertae sedis</taxon>
        <taxon>Mucoromycota</taxon>
        <taxon>Glomeromycotina</taxon>
        <taxon>Glomeromycetes</taxon>
        <taxon>Glomerales</taxon>
        <taxon>Glomeraceae</taxon>
        <taxon>Funneliformis</taxon>
    </lineage>
</organism>
<comment type="caution">
    <text evidence="1">The sequence shown here is derived from an EMBL/GenBank/DDBJ whole genome shotgun (WGS) entry which is preliminary data.</text>
</comment>
<protein>
    <submittedName>
        <fullName evidence="1">5371_t:CDS:1</fullName>
    </submittedName>
</protein>
<dbReference type="Proteomes" id="UP000789570">
    <property type="component" value="Unassembled WGS sequence"/>
</dbReference>
<dbReference type="AlphaFoldDB" id="A0A9N9E3V8"/>
<accession>A0A9N9E3V8</accession>
<sequence length="54" mass="6051">PNNDTLIDAIDQSSIWYCNSFNNNLCFMDLIKGIVFSSFSSSITSVTNNKQLTQ</sequence>
<evidence type="ECO:0000313" key="2">
    <source>
        <dbReference type="Proteomes" id="UP000789570"/>
    </source>
</evidence>
<evidence type="ECO:0000313" key="1">
    <source>
        <dbReference type="EMBL" id="CAG8663744.1"/>
    </source>
</evidence>
<feature type="non-terminal residue" evidence="1">
    <location>
        <position position="1"/>
    </location>
</feature>
<name>A0A9N9E3V8_9GLOM</name>
<keyword evidence="2" id="KW-1185">Reference proteome</keyword>
<feature type="non-terminal residue" evidence="1">
    <location>
        <position position="54"/>
    </location>
</feature>
<reference evidence="1" key="1">
    <citation type="submission" date="2021-06" db="EMBL/GenBank/DDBJ databases">
        <authorList>
            <person name="Kallberg Y."/>
            <person name="Tangrot J."/>
            <person name="Rosling A."/>
        </authorList>
    </citation>
    <scope>NUCLEOTIDE SEQUENCE</scope>
    <source>
        <strain evidence="1">UK204</strain>
    </source>
</reference>
<dbReference type="EMBL" id="CAJVPQ010005079">
    <property type="protein sequence ID" value="CAG8663744.1"/>
    <property type="molecule type" value="Genomic_DNA"/>
</dbReference>
<gene>
    <name evidence="1" type="ORF">FCALED_LOCUS11673</name>
</gene>